<protein>
    <submittedName>
        <fullName evidence="7">RNA polymerase sigma factor</fullName>
    </submittedName>
</protein>
<dbReference type="InterPro" id="IPR014284">
    <property type="entry name" value="RNA_pol_sigma-70_dom"/>
</dbReference>
<dbReference type="InterPro" id="IPR036388">
    <property type="entry name" value="WH-like_DNA-bd_sf"/>
</dbReference>
<dbReference type="SUPFAM" id="SSF88946">
    <property type="entry name" value="Sigma2 domain of RNA polymerase sigma factors"/>
    <property type="match status" value="1"/>
</dbReference>
<evidence type="ECO:0000259" key="6">
    <source>
        <dbReference type="Pfam" id="PF08281"/>
    </source>
</evidence>
<dbReference type="NCBIfam" id="TIGR02937">
    <property type="entry name" value="sigma70-ECF"/>
    <property type="match status" value="1"/>
</dbReference>
<dbReference type="PANTHER" id="PTHR43133">
    <property type="entry name" value="RNA POLYMERASE ECF-TYPE SIGMA FACTO"/>
    <property type="match status" value="1"/>
</dbReference>
<dbReference type="InterPro" id="IPR039425">
    <property type="entry name" value="RNA_pol_sigma-70-like"/>
</dbReference>
<dbReference type="PANTHER" id="PTHR43133:SF63">
    <property type="entry name" value="RNA POLYMERASE SIGMA FACTOR FECI-RELATED"/>
    <property type="match status" value="1"/>
</dbReference>
<feature type="domain" description="RNA polymerase sigma-70 region 2" evidence="5">
    <location>
        <begin position="37"/>
        <end position="100"/>
    </location>
</feature>
<dbReference type="Gene3D" id="1.10.10.10">
    <property type="entry name" value="Winged helix-like DNA-binding domain superfamily/Winged helix DNA-binding domain"/>
    <property type="match status" value="1"/>
</dbReference>
<dbReference type="RefSeq" id="WP_273670373.1">
    <property type="nucleotide sequence ID" value="NZ_JAQQXR010000003.1"/>
</dbReference>
<keyword evidence="8" id="KW-1185">Reference proteome</keyword>
<evidence type="ECO:0000256" key="2">
    <source>
        <dbReference type="ARBA" id="ARBA00023015"/>
    </source>
</evidence>
<comment type="caution">
    <text evidence="7">The sequence shown here is derived from an EMBL/GenBank/DDBJ whole genome shotgun (WGS) entry which is preliminary data.</text>
</comment>
<sequence length="227" mass="25493">MNLSTLDCLDASNVVDKVKEDSFSENGQGIVLREFLAANYARLHRRLMRNLGCQDLASDCLHDAWLRLAGMSVPMSVQNPNAYVYRVACNVAMDQLRGKWSSQYDDEAVIEHLTDPAPGPDLIALARSDLAAVERAMQRMPYRHRSVLVALRIEEKTRQEVADEYQLPLTSIDTMLRQALDHCAQETGQNAVGGISQSRRGFSRRWQAKALAADATAMARERSCFRH</sequence>
<keyword evidence="2" id="KW-0805">Transcription regulation</keyword>
<keyword evidence="4" id="KW-0804">Transcription</keyword>
<reference evidence="7 8" key="1">
    <citation type="submission" date="2022-10" db="EMBL/GenBank/DDBJ databases">
        <title>Janthinobacterium sp. hw3 Genome sequencing.</title>
        <authorList>
            <person name="Park S."/>
        </authorList>
    </citation>
    <scope>NUCLEOTIDE SEQUENCE [LARGE SCALE GENOMIC DNA]</scope>
    <source>
        <strain evidence="8">hw3</strain>
    </source>
</reference>
<dbReference type="SUPFAM" id="SSF88659">
    <property type="entry name" value="Sigma3 and sigma4 domains of RNA polymerase sigma factors"/>
    <property type="match status" value="1"/>
</dbReference>
<dbReference type="InterPro" id="IPR007627">
    <property type="entry name" value="RNA_pol_sigma70_r2"/>
</dbReference>
<evidence type="ECO:0000259" key="5">
    <source>
        <dbReference type="Pfam" id="PF04542"/>
    </source>
</evidence>
<dbReference type="InterPro" id="IPR013324">
    <property type="entry name" value="RNA_pol_sigma_r3/r4-like"/>
</dbReference>
<evidence type="ECO:0000256" key="1">
    <source>
        <dbReference type="ARBA" id="ARBA00010641"/>
    </source>
</evidence>
<name>A0ABT5K048_9BURK</name>
<gene>
    <name evidence="7" type="ORF">OIK44_08840</name>
</gene>
<comment type="similarity">
    <text evidence="1">Belongs to the sigma-70 factor family. ECF subfamily.</text>
</comment>
<proteinExistence type="inferred from homology"/>
<feature type="domain" description="RNA polymerase sigma factor 70 region 4 type 2" evidence="6">
    <location>
        <begin position="131"/>
        <end position="183"/>
    </location>
</feature>
<dbReference type="InterPro" id="IPR013325">
    <property type="entry name" value="RNA_pol_sigma_r2"/>
</dbReference>
<organism evidence="7 8">
    <name type="scientific">Janthinobacterium fluminis</name>
    <dbReference type="NCBI Taxonomy" id="2987524"/>
    <lineage>
        <taxon>Bacteria</taxon>
        <taxon>Pseudomonadati</taxon>
        <taxon>Pseudomonadota</taxon>
        <taxon>Betaproteobacteria</taxon>
        <taxon>Burkholderiales</taxon>
        <taxon>Oxalobacteraceae</taxon>
        <taxon>Janthinobacterium</taxon>
    </lineage>
</organism>
<dbReference type="EMBL" id="JAQQXR010000003">
    <property type="protein sequence ID" value="MDC8757691.1"/>
    <property type="molecule type" value="Genomic_DNA"/>
</dbReference>
<keyword evidence="3" id="KW-0731">Sigma factor</keyword>
<evidence type="ECO:0000256" key="3">
    <source>
        <dbReference type="ARBA" id="ARBA00023082"/>
    </source>
</evidence>
<dbReference type="Gene3D" id="1.10.1740.10">
    <property type="match status" value="1"/>
</dbReference>
<evidence type="ECO:0000313" key="8">
    <source>
        <dbReference type="Proteomes" id="UP001221208"/>
    </source>
</evidence>
<dbReference type="InterPro" id="IPR013249">
    <property type="entry name" value="RNA_pol_sigma70_r4_t2"/>
</dbReference>
<evidence type="ECO:0000256" key="4">
    <source>
        <dbReference type="ARBA" id="ARBA00023163"/>
    </source>
</evidence>
<dbReference type="Pfam" id="PF08281">
    <property type="entry name" value="Sigma70_r4_2"/>
    <property type="match status" value="1"/>
</dbReference>
<accession>A0ABT5K048</accession>
<dbReference type="Proteomes" id="UP001221208">
    <property type="component" value="Unassembled WGS sequence"/>
</dbReference>
<dbReference type="Pfam" id="PF04542">
    <property type="entry name" value="Sigma70_r2"/>
    <property type="match status" value="1"/>
</dbReference>
<evidence type="ECO:0000313" key="7">
    <source>
        <dbReference type="EMBL" id="MDC8757691.1"/>
    </source>
</evidence>